<feature type="repeat" description="WD" evidence="4">
    <location>
        <begin position="625"/>
        <end position="666"/>
    </location>
</feature>
<evidence type="ECO:0000256" key="2">
    <source>
        <dbReference type="ARBA" id="ARBA00022737"/>
    </source>
</evidence>
<dbReference type="AlphaFoldDB" id="A0A4U5QRS4"/>
<dbReference type="GO" id="GO:0030490">
    <property type="term" value="P:maturation of SSU-rRNA"/>
    <property type="evidence" value="ECO:0007669"/>
    <property type="project" value="TreeGrafter"/>
</dbReference>
<comment type="similarity">
    <text evidence="3">Belongs to the WD repeat WDR3/UTP12 family.</text>
</comment>
<feature type="repeat" description="WD" evidence="4">
    <location>
        <begin position="190"/>
        <end position="231"/>
    </location>
</feature>
<accession>A0A4U5QRS4</accession>
<name>A0A4U5QRS4_POPAL</name>
<feature type="region of interest" description="Disordered" evidence="5">
    <location>
        <begin position="307"/>
        <end position="344"/>
    </location>
</feature>
<evidence type="ECO:0000259" key="6">
    <source>
        <dbReference type="Pfam" id="PF04003"/>
    </source>
</evidence>
<dbReference type="FunFam" id="2.130.10.10:FF:000178">
    <property type="entry name" value="WD repeat domain 3"/>
    <property type="match status" value="1"/>
</dbReference>
<reference evidence="7" key="1">
    <citation type="submission" date="2018-10" db="EMBL/GenBank/DDBJ databases">
        <title>Population genomic analysis revealed the cold adaptation of white poplar.</title>
        <authorList>
            <person name="Liu Y.-J."/>
        </authorList>
    </citation>
    <scope>NUCLEOTIDE SEQUENCE [LARGE SCALE GENOMIC DNA]</scope>
    <source>
        <strain evidence="7">PAL-ZL1</strain>
    </source>
</reference>
<dbReference type="Gene3D" id="2.130.10.10">
    <property type="entry name" value="YVTN repeat-like/Quinoprotein amine dehydrogenase"/>
    <property type="match status" value="4"/>
</dbReference>
<dbReference type="Pfam" id="PF25173">
    <property type="entry name" value="Beta-prop_WDR3_1st"/>
    <property type="match status" value="1"/>
</dbReference>
<dbReference type="PRINTS" id="PR00320">
    <property type="entry name" value="GPROTEINBRPT"/>
</dbReference>
<dbReference type="InterPro" id="IPR036322">
    <property type="entry name" value="WD40_repeat_dom_sf"/>
</dbReference>
<dbReference type="InterPro" id="IPR001680">
    <property type="entry name" value="WD40_rpt"/>
</dbReference>
<evidence type="ECO:0000256" key="3">
    <source>
        <dbReference type="ARBA" id="ARBA00038229"/>
    </source>
</evidence>
<sequence>MVKSYLRYEPALSFGVIASLEGNIAYDSSGKHLLTPALEKVGVWHVRQGICTKTLAPSTSSSRSGPSLAVTSIAPSPSSSSLVAVGYADGSIRIWDSEKGTCETTLNGHKGAVTVLRYNKPGALLASGSKDNDVILWDVVGETGLFRLRGHRDQVTDLVFLESTKKLVSSSKDKFLRVWDLETQHCMQIISGHHSEIWAMDADPEERYLVTGSADPEIRFYTIKHDSENTQAISNEKGAVIVNSGDMTSQNKWEVLKLFGEIKRQSKDRVATVRFDKSGSLLACQVAGKTVDIFHVLGDVLASRKAKRRLHRKKEKKSAKGALGTTESKEDTKHASEEDGNTPTVTVSDVFKHLQTVRAGKKICSISFSPITPKNSLATLALSLNNNLLEFYSIESSTTTKTLAIELQGHRSDVRSVTLSSDNTLLMSTSHNAVKIWNPSTGSCLRTIDSDYGLCGLIIPQNKYAFVGTKSGKIEVIDIGSGTCIDTLEAHGGPVRSIAALPNENGFVTGSADHDVKFWEYQIKQKPGQDSKNLVLSNARTLKMNDDVLVVVVSPDAKYIAVALLDCTVKVFFLDSFKFFLSLYGHKLPVLCMDVSSDGDLIVTGSADKNLKIWGLDFGDCHKSLFAHADSVMAVQFVRNTHYMFSVGKDRLVKYWDADKFELLLTLEGHHADVWGLAISSRGDFLVTGSHDRSLRRWDRTEEPFFIEEEKEKRLEEMFEADIENAFENKHVPREELPEEGAVALAGKKTQETLSATDLILDALDVAEVELKRIAEHQEENTKGNVTEYQPNVIMRGLSPSNYVLHAFKNVHTNDLEQTLLALPFSDGLKLLSYFKDWTSNPDKVELVGRLATVLLQTHYNQLVTTPAARPVLTLLKDILYERVKECKDTLGFNLAAMDHLKQLMASRSDAPFRDAKAKLLEIRSQQSKRLEARTDTREEKLNITSLMPEKGPHPDSELAAWYFIKALCIRWKEIHCWRGKDEGWFKLAADKSLSGVEGIVILWFRNCPDFHNDCKVILCITSHLKFWKVYSFELVRPMFWSEMVSEMWRAYYSLCSIIYCSIYSSESPDVSRHESALQRRRLLVTALYQV</sequence>
<dbReference type="EMBL" id="RCHU01000138">
    <property type="protein sequence ID" value="TKS13201.1"/>
    <property type="molecule type" value="Genomic_DNA"/>
</dbReference>
<evidence type="ECO:0000313" key="7">
    <source>
        <dbReference type="EMBL" id="TKS13201.1"/>
    </source>
</evidence>
<feature type="repeat" description="WD" evidence="4">
    <location>
        <begin position="667"/>
        <end position="699"/>
    </location>
</feature>
<dbReference type="GO" id="GO:0034388">
    <property type="term" value="C:Pwp2p-containing subcomplex of 90S preribosome"/>
    <property type="evidence" value="ECO:0007669"/>
    <property type="project" value="TreeGrafter"/>
</dbReference>
<feature type="region of interest" description="Disordered" evidence="5">
    <location>
        <begin position="56"/>
        <end position="79"/>
    </location>
</feature>
<dbReference type="Pfam" id="PF25172">
    <property type="entry name" value="Beta-prop_WDR3_2nd"/>
    <property type="match status" value="1"/>
</dbReference>
<dbReference type="Pfam" id="PF04003">
    <property type="entry name" value="Utp12"/>
    <property type="match status" value="1"/>
</dbReference>
<dbReference type="InterPro" id="IPR007148">
    <property type="entry name" value="SSU_processome_Utp12"/>
</dbReference>
<feature type="repeat" description="WD" evidence="4">
    <location>
        <begin position="488"/>
        <end position="520"/>
    </location>
</feature>
<dbReference type="FunFam" id="2.130.10.10:FF:001004">
    <property type="entry name" value="Transducin family protein / WD-40 repeat family protein"/>
    <property type="match status" value="1"/>
</dbReference>
<protein>
    <submittedName>
        <fullName evidence="7">Transducin family protein</fullName>
    </submittedName>
</protein>
<evidence type="ECO:0000256" key="4">
    <source>
        <dbReference type="PROSITE-ProRule" id="PRU00221"/>
    </source>
</evidence>
<dbReference type="InterPro" id="IPR051570">
    <property type="entry name" value="TBC1_cilium_biogenesis"/>
</dbReference>
<dbReference type="PROSITE" id="PS00678">
    <property type="entry name" value="WD_REPEATS_1"/>
    <property type="match status" value="2"/>
</dbReference>
<dbReference type="GO" id="GO:0032040">
    <property type="term" value="C:small-subunit processome"/>
    <property type="evidence" value="ECO:0007669"/>
    <property type="project" value="TreeGrafter"/>
</dbReference>
<feature type="domain" description="Small-subunit processome Utp12" evidence="6">
    <location>
        <begin position="801"/>
        <end position="903"/>
    </location>
</feature>
<feature type="compositionally biased region" description="Basic and acidic residues" evidence="5">
    <location>
        <begin position="327"/>
        <end position="337"/>
    </location>
</feature>
<comment type="caution">
    <text evidence="7">The sequence shown here is derived from an EMBL/GenBank/DDBJ whole genome shotgun (WGS) entry which is preliminary data.</text>
</comment>
<dbReference type="CDD" id="cd00200">
    <property type="entry name" value="WD40"/>
    <property type="match status" value="2"/>
</dbReference>
<dbReference type="PANTHER" id="PTHR19853:SF0">
    <property type="entry name" value="WD REPEAT-CONTAINING PROTEIN 3"/>
    <property type="match status" value="1"/>
</dbReference>
<feature type="repeat" description="WD" evidence="4">
    <location>
        <begin position="583"/>
        <end position="624"/>
    </location>
</feature>
<organism evidence="7">
    <name type="scientific">Populus alba</name>
    <name type="common">White poplar</name>
    <dbReference type="NCBI Taxonomy" id="43335"/>
    <lineage>
        <taxon>Eukaryota</taxon>
        <taxon>Viridiplantae</taxon>
        <taxon>Streptophyta</taxon>
        <taxon>Embryophyta</taxon>
        <taxon>Tracheophyta</taxon>
        <taxon>Spermatophyta</taxon>
        <taxon>Magnoliopsida</taxon>
        <taxon>eudicotyledons</taxon>
        <taxon>Gunneridae</taxon>
        <taxon>Pentapetalae</taxon>
        <taxon>rosids</taxon>
        <taxon>fabids</taxon>
        <taxon>Malpighiales</taxon>
        <taxon>Salicaceae</taxon>
        <taxon>Saliceae</taxon>
        <taxon>Populus</taxon>
    </lineage>
</organism>
<keyword evidence="1 4" id="KW-0853">WD repeat</keyword>
<dbReference type="FunFam" id="2.130.10.10:FF:001845">
    <property type="entry name" value="Transducin family protein / WD-40 repeat family protein"/>
    <property type="match status" value="1"/>
</dbReference>
<dbReference type="PANTHER" id="PTHR19853">
    <property type="entry name" value="WD REPEAT CONTAINING PROTEIN 3 WDR3"/>
    <property type="match status" value="1"/>
</dbReference>
<feature type="repeat" description="WD" evidence="4">
    <location>
        <begin position="63"/>
        <end position="105"/>
    </location>
</feature>
<dbReference type="InterPro" id="IPR019775">
    <property type="entry name" value="WD40_repeat_CS"/>
</dbReference>
<proteinExistence type="inferred from homology"/>
<dbReference type="SMART" id="SM00320">
    <property type="entry name" value="WD40"/>
    <property type="match status" value="11"/>
</dbReference>
<dbReference type="SUPFAM" id="SSF50978">
    <property type="entry name" value="WD40 repeat-like"/>
    <property type="match status" value="2"/>
</dbReference>
<evidence type="ECO:0000256" key="1">
    <source>
        <dbReference type="ARBA" id="ARBA00022574"/>
    </source>
</evidence>
<dbReference type="PROSITE" id="PS50082">
    <property type="entry name" value="WD_REPEATS_2"/>
    <property type="match status" value="9"/>
</dbReference>
<dbReference type="InterPro" id="IPR015943">
    <property type="entry name" value="WD40/YVTN_repeat-like_dom_sf"/>
</dbReference>
<dbReference type="FunFam" id="2.130.10.10:FF:000172">
    <property type="entry name" value="WD repeat domain 3"/>
    <property type="match status" value="1"/>
</dbReference>
<evidence type="ECO:0000256" key="5">
    <source>
        <dbReference type="SAM" id="MobiDB-lite"/>
    </source>
</evidence>
<gene>
    <name evidence="7" type="ORF">D5086_0000055140</name>
</gene>
<feature type="repeat" description="WD" evidence="4">
    <location>
        <begin position="148"/>
        <end position="189"/>
    </location>
</feature>
<feature type="repeat" description="WD" evidence="4">
    <location>
        <begin position="106"/>
        <end position="139"/>
    </location>
</feature>
<dbReference type="STRING" id="43335.A0A4U5QRS4"/>
<feature type="compositionally biased region" description="Basic residues" evidence="5">
    <location>
        <begin position="307"/>
        <end position="319"/>
    </location>
</feature>
<dbReference type="InterPro" id="IPR020472">
    <property type="entry name" value="WD40_PAC1"/>
</dbReference>
<feature type="repeat" description="WD" evidence="4">
    <location>
        <begin position="407"/>
        <end position="447"/>
    </location>
</feature>
<dbReference type="GO" id="GO:0030515">
    <property type="term" value="F:snoRNA binding"/>
    <property type="evidence" value="ECO:0007669"/>
    <property type="project" value="TreeGrafter"/>
</dbReference>
<keyword evidence="2" id="KW-0677">Repeat</keyword>
<dbReference type="PROSITE" id="PS50294">
    <property type="entry name" value="WD_REPEATS_REGION"/>
    <property type="match status" value="7"/>
</dbReference>